<dbReference type="PANTHER" id="PTHR33164:SF102">
    <property type="entry name" value="TRANSCRIPTIONAL REGULATORY PROTEIN"/>
    <property type="match status" value="1"/>
</dbReference>
<evidence type="ECO:0000313" key="2">
    <source>
        <dbReference type="EMBL" id="MFC6180562.1"/>
    </source>
</evidence>
<keyword evidence="3" id="KW-1185">Reference proteome</keyword>
<protein>
    <submittedName>
        <fullName evidence="2">MarR family winged helix-turn-helix transcriptional regulator</fullName>
    </submittedName>
</protein>
<dbReference type="Proteomes" id="UP001596282">
    <property type="component" value="Unassembled WGS sequence"/>
</dbReference>
<organism evidence="2 3">
    <name type="scientific">Lactiplantibacillus daowaiensis</name>
    <dbReference type="NCBI Taxonomy" id="2559918"/>
    <lineage>
        <taxon>Bacteria</taxon>
        <taxon>Bacillati</taxon>
        <taxon>Bacillota</taxon>
        <taxon>Bacilli</taxon>
        <taxon>Lactobacillales</taxon>
        <taxon>Lactobacillaceae</taxon>
        <taxon>Lactiplantibacillus</taxon>
    </lineage>
</organism>
<sequence length="146" mass="16549">MHDEQVKLGFLIKQAHLKFEVARNEFYKTYEMTGPQVDVIEFLATQPDQRAPLNTIVTHLQVSYATTSGLVTRLVKKGFVQKCPAPNDKRSVQVQLVPCPQLDAIFAAEHVALSQVDQQLTVNFSTTEFDTFVRLLRKLNANHVTH</sequence>
<name>A0ABW1RYK0_9LACO</name>
<comment type="caution">
    <text evidence="2">The sequence shown here is derived from an EMBL/GenBank/DDBJ whole genome shotgun (WGS) entry which is preliminary data.</text>
</comment>
<reference evidence="3" key="1">
    <citation type="journal article" date="2019" name="Int. J. Syst. Evol. Microbiol.">
        <title>The Global Catalogue of Microorganisms (GCM) 10K type strain sequencing project: providing services to taxonomists for standard genome sequencing and annotation.</title>
        <authorList>
            <consortium name="The Broad Institute Genomics Platform"/>
            <consortium name="The Broad Institute Genome Sequencing Center for Infectious Disease"/>
            <person name="Wu L."/>
            <person name="Ma J."/>
        </authorList>
    </citation>
    <scope>NUCLEOTIDE SEQUENCE [LARGE SCALE GENOMIC DNA]</scope>
    <source>
        <strain evidence="3">CCM 8933</strain>
    </source>
</reference>
<dbReference type="PANTHER" id="PTHR33164">
    <property type="entry name" value="TRANSCRIPTIONAL REGULATOR, MARR FAMILY"/>
    <property type="match status" value="1"/>
</dbReference>
<proteinExistence type="predicted"/>
<dbReference type="InterPro" id="IPR036390">
    <property type="entry name" value="WH_DNA-bd_sf"/>
</dbReference>
<dbReference type="Pfam" id="PF12802">
    <property type="entry name" value="MarR_2"/>
    <property type="match status" value="1"/>
</dbReference>
<dbReference type="InterPro" id="IPR039422">
    <property type="entry name" value="MarR/SlyA-like"/>
</dbReference>
<evidence type="ECO:0000313" key="3">
    <source>
        <dbReference type="Proteomes" id="UP001596282"/>
    </source>
</evidence>
<dbReference type="InterPro" id="IPR036388">
    <property type="entry name" value="WH-like_DNA-bd_sf"/>
</dbReference>
<dbReference type="RefSeq" id="WP_137629452.1">
    <property type="nucleotide sequence ID" value="NZ_BJDJ01000023.1"/>
</dbReference>
<feature type="domain" description="HTH marR-type" evidence="1">
    <location>
        <begin position="5"/>
        <end position="141"/>
    </location>
</feature>
<evidence type="ECO:0000259" key="1">
    <source>
        <dbReference type="PROSITE" id="PS50995"/>
    </source>
</evidence>
<dbReference type="PROSITE" id="PS50995">
    <property type="entry name" value="HTH_MARR_2"/>
    <property type="match status" value="1"/>
</dbReference>
<gene>
    <name evidence="2" type="ORF">ACFP5Y_04920</name>
</gene>
<dbReference type="SUPFAM" id="SSF46785">
    <property type="entry name" value="Winged helix' DNA-binding domain"/>
    <property type="match status" value="1"/>
</dbReference>
<dbReference type="InterPro" id="IPR000835">
    <property type="entry name" value="HTH_MarR-typ"/>
</dbReference>
<accession>A0ABW1RYK0</accession>
<dbReference type="EMBL" id="JBHSSC010000013">
    <property type="protein sequence ID" value="MFC6180562.1"/>
    <property type="molecule type" value="Genomic_DNA"/>
</dbReference>
<dbReference type="SMART" id="SM00347">
    <property type="entry name" value="HTH_MARR"/>
    <property type="match status" value="1"/>
</dbReference>
<dbReference type="Gene3D" id="1.10.10.10">
    <property type="entry name" value="Winged helix-like DNA-binding domain superfamily/Winged helix DNA-binding domain"/>
    <property type="match status" value="1"/>
</dbReference>